<organism evidence="6 7">
    <name type="scientific">Methylobacterium radiotolerans</name>
    <dbReference type="NCBI Taxonomy" id="31998"/>
    <lineage>
        <taxon>Bacteria</taxon>
        <taxon>Pseudomonadati</taxon>
        <taxon>Pseudomonadota</taxon>
        <taxon>Alphaproteobacteria</taxon>
        <taxon>Hyphomicrobiales</taxon>
        <taxon>Methylobacteriaceae</taxon>
        <taxon>Methylobacterium</taxon>
    </lineage>
</organism>
<keyword evidence="1" id="KW-0805">Transcription regulation</keyword>
<feature type="domain" description="HTH iclR-type" evidence="4">
    <location>
        <begin position="29"/>
        <end position="91"/>
    </location>
</feature>
<dbReference type="GO" id="GO:0003677">
    <property type="term" value="F:DNA binding"/>
    <property type="evidence" value="ECO:0007669"/>
    <property type="project" value="UniProtKB-KW"/>
</dbReference>
<dbReference type="SUPFAM" id="SSF55781">
    <property type="entry name" value="GAF domain-like"/>
    <property type="match status" value="1"/>
</dbReference>
<dbReference type="InterPro" id="IPR005471">
    <property type="entry name" value="Tscrpt_reg_IclR_N"/>
</dbReference>
<name>A0ABV2NKJ6_9HYPH</name>
<evidence type="ECO:0000256" key="2">
    <source>
        <dbReference type="ARBA" id="ARBA00023125"/>
    </source>
</evidence>
<keyword evidence="2 6" id="KW-0238">DNA-binding</keyword>
<dbReference type="PROSITE" id="PS51078">
    <property type="entry name" value="ICLR_ED"/>
    <property type="match status" value="1"/>
</dbReference>
<dbReference type="PANTHER" id="PTHR30136:SF35">
    <property type="entry name" value="HTH-TYPE TRANSCRIPTIONAL REGULATOR RV1719"/>
    <property type="match status" value="1"/>
</dbReference>
<evidence type="ECO:0000313" key="7">
    <source>
        <dbReference type="Proteomes" id="UP001549119"/>
    </source>
</evidence>
<keyword evidence="3" id="KW-0804">Transcription</keyword>
<sequence>MGERVGERGAACTDLTVGADPAGSDLALVKSAGRVLQILEMFDEIQREARVSEIAERLKVPQSSTSVLLKSLVRLGYLDYDPASRSFLPSPRVALLGAWLDKGPVRDGSLVRMLEHLSERTGGTVILAARNAIFSQYVHVLQARTAMRFHVPPGTRRLVVWSATGTALLADSPEAEIGPLVRRTNAEAPAGQPPIALAAVLANLAQLRRDGHFFSRGLVTPGAGSIAVPLPKRIDSRGRPLAVAVSGLLDEFERREAEFAATIHDAVARFLPEDPLRS</sequence>
<dbReference type="InterPro" id="IPR036390">
    <property type="entry name" value="WH_DNA-bd_sf"/>
</dbReference>
<dbReference type="SMART" id="SM00346">
    <property type="entry name" value="HTH_ICLR"/>
    <property type="match status" value="1"/>
</dbReference>
<reference evidence="6 7" key="1">
    <citation type="submission" date="2024-06" db="EMBL/GenBank/DDBJ databases">
        <title>Genomics of switchgrass bacterial isolates.</title>
        <authorList>
            <person name="Shade A."/>
        </authorList>
    </citation>
    <scope>NUCLEOTIDE SEQUENCE [LARGE SCALE GENOMIC DNA]</scope>
    <source>
        <strain evidence="6 7">PvP084</strain>
    </source>
</reference>
<keyword evidence="7" id="KW-1185">Reference proteome</keyword>
<dbReference type="Gene3D" id="1.10.10.10">
    <property type="entry name" value="Winged helix-like DNA-binding domain superfamily/Winged helix DNA-binding domain"/>
    <property type="match status" value="1"/>
</dbReference>
<evidence type="ECO:0000256" key="1">
    <source>
        <dbReference type="ARBA" id="ARBA00023015"/>
    </source>
</evidence>
<dbReference type="RefSeq" id="WP_209650782.1">
    <property type="nucleotide sequence ID" value="NZ_JBEPNV010000001.1"/>
</dbReference>
<evidence type="ECO:0000259" key="4">
    <source>
        <dbReference type="PROSITE" id="PS51077"/>
    </source>
</evidence>
<dbReference type="Proteomes" id="UP001549119">
    <property type="component" value="Unassembled WGS sequence"/>
</dbReference>
<dbReference type="SUPFAM" id="SSF46785">
    <property type="entry name" value="Winged helix' DNA-binding domain"/>
    <property type="match status" value="1"/>
</dbReference>
<protein>
    <submittedName>
        <fullName evidence="6">DNA-binding IclR family transcriptional regulator</fullName>
    </submittedName>
</protein>
<feature type="domain" description="IclR-ED" evidence="5">
    <location>
        <begin position="92"/>
        <end position="278"/>
    </location>
</feature>
<dbReference type="InterPro" id="IPR014757">
    <property type="entry name" value="Tscrpt_reg_IclR_C"/>
</dbReference>
<evidence type="ECO:0000259" key="5">
    <source>
        <dbReference type="PROSITE" id="PS51078"/>
    </source>
</evidence>
<dbReference type="Gene3D" id="3.30.450.40">
    <property type="match status" value="1"/>
</dbReference>
<accession>A0ABV2NKJ6</accession>
<dbReference type="PROSITE" id="PS51077">
    <property type="entry name" value="HTH_ICLR"/>
    <property type="match status" value="1"/>
</dbReference>
<proteinExistence type="predicted"/>
<dbReference type="InterPro" id="IPR029016">
    <property type="entry name" value="GAF-like_dom_sf"/>
</dbReference>
<gene>
    <name evidence="6" type="ORF">ABIC20_004341</name>
</gene>
<dbReference type="PANTHER" id="PTHR30136">
    <property type="entry name" value="HELIX-TURN-HELIX TRANSCRIPTIONAL REGULATOR, ICLR FAMILY"/>
    <property type="match status" value="1"/>
</dbReference>
<dbReference type="EMBL" id="JBEPNW010000002">
    <property type="protein sequence ID" value="MET3867032.1"/>
    <property type="molecule type" value="Genomic_DNA"/>
</dbReference>
<evidence type="ECO:0000313" key="6">
    <source>
        <dbReference type="EMBL" id="MET3867032.1"/>
    </source>
</evidence>
<dbReference type="Pfam" id="PF01614">
    <property type="entry name" value="IclR_C"/>
    <property type="match status" value="1"/>
</dbReference>
<dbReference type="InterPro" id="IPR036388">
    <property type="entry name" value="WH-like_DNA-bd_sf"/>
</dbReference>
<evidence type="ECO:0000256" key="3">
    <source>
        <dbReference type="ARBA" id="ARBA00023163"/>
    </source>
</evidence>
<comment type="caution">
    <text evidence="6">The sequence shown here is derived from an EMBL/GenBank/DDBJ whole genome shotgun (WGS) entry which is preliminary data.</text>
</comment>
<dbReference type="Pfam" id="PF09339">
    <property type="entry name" value="HTH_IclR"/>
    <property type="match status" value="1"/>
</dbReference>
<dbReference type="InterPro" id="IPR050707">
    <property type="entry name" value="HTH_MetabolicPath_Reg"/>
</dbReference>